<reference evidence="2 3" key="1">
    <citation type="submission" date="2020-06" db="EMBL/GenBank/DDBJ databases">
        <title>Sphingomonas hominis sp. nov., a member of the Sphingomonas, isolated from the hair of a 22-year-old girl.</title>
        <authorList>
            <person name="Zhang D.-F."/>
            <person name="Cui X.-W."/>
        </authorList>
    </citation>
    <scope>NUCLEOTIDE SEQUENCE [LARGE SCALE GENOMIC DNA]</scope>
    <source>
        <strain evidence="2 3">HHU CXW</strain>
    </source>
</reference>
<evidence type="ECO:0000259" key="1">
    <source>
        <dbReference type="PROSITE" id="PS50072"/>
    </source>
</evidence>
<name>A0ABX2JNX0_9SPHN</name>
<organism evidence="2 3">
    <name type="scientific">Sphingomonas hominis</name>
    <dbReference type="NCBI Taxonomy" id="2741495"/>
    <lineage>
        <taxon>Bacteria</taxon>
        <taxon>Pseudomonadati</taxon>
        <taxon>Pseudomonadota</taxon>
        <taxon>Alphaproteobacteria</taxon>
        <taxon>Sphingomonadales</taxon>
        <taxon>Sphingomonadaceae</taxon>
        <taxon>Sphingomonas</taxon>
    </lineage>
</organism>
<dbReference type="EMBL" id="JABULH010000006">
    <property type="protein sequence ID" value="NTS66164.1"/>
    <property type="molecule type" value="Genomic_DNA"/>
</dbReference>
<evidence type="ECO:0000313" key="3">
    <source>
        <dbReference type="Proteomes" id="UP000621447"/>
    </source>
</evidence>
<accession>A0ABX2JNX0</accession>
<dbReference type="InterPro" id="IPR029000">
    <property type="entry name" value="Cyclophilin-like_dom_sf"/>
</dbReference>
<dbReference type="GO" id="GO:0016853">
    <property type="term" value="F:isomerase activity"/>
    <property type="evidence" value="ECO:0007669"/>
    <property type="project" value="UniProtKB-KW"/>
</dbReference>
<dbReference type="Proteomes" id="UP000621447">
    <property type="component" value="Unassembled WGS sequence"/>
</dbReference>
<proteinExistence type="predicted"/>
<protein>
    <submittedName>
        <fullName evidence="2">Peptidylprolyl isomerase</fullName>
    </submittedName>
</protein>
<evidence type="ECO:0000313" key="2">
    <source>
        <dbReference type="EMBL" id="NTS66164.1"/>
    </source>
</evidence>
<dbReference type="Gene3D" id="2.40.100.10">
    <property type="entry name" value="Cyclophilin-like"/>
    <property type="match status" value="1"/>
</dbReference>
<feature type="domain" description="PPIase cyclophilin-type" evidence="1">
    <location>
        <begin position="48"/>
        <end position="265"/>
    </location>
</feature>
<dbReference type="SUPFAM" id="SSF50891">
    <property type="entry name" value="Cyclophilin-like"/>
    <property type="match status" value="1"/>
</dbReference>
<dbReference type="Pfam" id="PF00160">
    <property type="entry name" value="Pro_isomerase"/>
    <property type="match status" value="1"/>
</dbReference>
<dbReference type="RefSeq" id="WP_174194805.1">
    <property type="nucleotide sequence ID" value="NZ_JABULH010000006.1"/>
</dbReference>
<keyword evidence="3" id="KW-1185">Reference proteome</keyword>
<dbReference type="PROSITE" id="PS50072">
    <property type="entry name" value="CSA_PPIASE_2"/>
    <property type="match status" value="1"/>
</dbReference>
<dbReference type="InterPro" id="IPR002130">
    <property type="entry name" value="Cyclophilin-type_PPIase_dom"/>
</dbReference>
<keyword evidence="2" id="KW-0413">Isomerase</keyword>
<gene>
    <name evidence="2" type="ORF">HRV97_13450</name>
</gene>
<sequence>MLSLFIAALPLVAIDAEVPAPSPGQIAQAAPAGEWMTIADDDLLIMSLEDGAAKQATRKRIVIQLMPNPIAREWVTNIKQLAIAHWWDGTSVNRVQDNYVAQWGDASEKKPLPSGLVATSERDYDLSWTALAGSAAGRPAEPIVRWAPPGDKDTKPADVYARGVLWYRGFPLATDAALVSAGRRVWPIHCYGSVGVGRNLSPDAGSGAELYAVIGHAPRHLDRNIAVVGRVVDGMEHLSSLPRGTGDLGFYTRPSERVTISSIRLASELPAAERPRFDYLSTAGTTWPRYVAARRNRELPFFIRPADAADVCNIPVPVRPTPIRPAPRPLVSTAMKAATAR</sequence>
<comment type="caution">
    <text evidence="2">The sequence shown here is derived from an EMBL/GenBank/DDBJ whole genome shotgun (WGS) entry which is preliminary data.</text>
</comment>